<keyword evidence="2" id="KW-1003">Cell membrane</keyword>
<reference evidence="9" key="1">
    <citation type="submission" date="2017-05" db="EMBL/GenBank/DDBJ databases">
        <title>Complete and WGS of Bordetella genogroups.</title>
        <authorList>
            <person name="Spilker T."/>
            <person name="Lipuma J."/>
        </authorList>
    </citation>
    <scope>NUCLEOTIDE SEQUENCE [LARGE SCALE GENOMIC DNA]</scope>
    <source>
        <strain evidence="9">AU16122</strain>
    </source>
</reference>
<sequence length="404" mass="41742">MSISPGVADGRAPASIALSPAETRRALFALGVGGFGIGTGEFVIMGLLPDAARDLEITIPQAGHLISIYALGVVIGAPLLAVLGARWARRTFLIGLMLVFALGNFLSAMAPGFGSMALARFATGFPHGTYFGVAALVAAGLVPPHRRAQAVAMVLLGLTIATLVGVPIAAAIGQMLGWRSAFAIVGAIGLLTAYSVWRWVPYAPGDKRASPLRELGALRNKQVVLTLGIGAIGSGGIFTVFSYIKPTMTELAHMPEAVVPVVLALFGLGMVTGNLMGSRFADRNMERTIRYVLIWAAVVMGAFYVSAHSPFLGPLNVLLIGTVVALAATLQTRLMDVAGDAQTLAAALNHSAFNIANALGAWLGGLAIDAGLGWSSTGWVGSLLALAGLGIHAWALADMRGRGR</sequence>
<keyword evidence="9" id="KW-1185">Reference proteome</keyword>
<dbReference type="GO" id="GO:0022857">
    <property type="term" value="F:transmembrane transporter activity"/>
    <property type="evidence" value="ECO:0007669"/>
    <property type="project" value="InterPro"/>
</dbReference>
<dbReference type="PANTHER" id="PTHR43124:SF3">
    <property type="entry name" value="CHLORAMPHENICOL EFFLUX PUMP RV0191"/>
    <property type="match status" value="1"/>
</dbReference>
<dbReference type="InterPro" id="IPR050189">
    <property type="entry name" value="MFS_Efflux_Transporters"/>
</dbReference>
<dbReference type="PANTHER" id="PTHR43124">
    <property type="entry name" value="PURINE EFFLUX PUMP PBUE"/>
    <property type="match status" value="1"/>
</dbReference>
<evidence type="ECO:0000256" key="4">
    <source>
        <dbReference type="ARBA" id="ARBA00022989"/>
    </source>
</evidence>
<dbReference type="Gene3D" id="1.20.1250.20">
    <property type="entry name" value="MFS general substrate transporter like domains"/>
    <property type="match status" value="2"/>
</dbReference>
<feature type="transmembrane region" description="Helical" evidence="6">
    <location>
        <begin position="26"/>
        <end position="48"/>
    </location>
</feature>
<name>A0A261SD59_9BORD</name>
<proteinExistence type="predicted"/>
<feature type="transmembrane region" description="Helical" evidence="6">
    <location>
        <begin position="92"/>
        <end position="113"/>
    </location>
</feature>
<feature type="transmembrane region" description="Helical" evidence="6">
    <location>
        <begin position="178"/>
        <end position="200"/>
    </location>
</feature>
<dbReference type="SUPFAM" id="SSF103473">
    <property type="entry name" value="MFS general substrate transporter"/>
    <property type="match status" value="1"/>
</dbReference>
<feature type="transmembrane region" description="Helical" evidence="6">
    <location>
        <begin position="311"/>
        <end position="330"/>
    </location>
</feature>
<comment type="subcellular location">
    <subcellularLocation>
        <location evidence="1">Cell membrane</location>
        <topology evidence="1">Multi-pass membrane protein</topology>
    </subcellularLocation>
</comment>
<feature type="transmembrane region" description="Helical" evidence="6">
    <location>
        <begin position="150"/>
        <end position="172"/>
    </location>
</feature>
<evidence type="ECO:0000256" key="5">
    <source>
        <dbReference type="ARBA" id="ARBA00023136"/>
    </source>
</evidence>
<feature type="transmembrane region" description="Helical" evidence="6">
    <location>
        <begin position="257"/>
        <end position="276"/>
    </location>
</feature>
<evidence type="ECO:0000313" key="9">
    <source>
        <dbReference type="Proteomes" id="UP000216020"/>
    </source>
</evidence>
<feature type="transmembrane region" description="Helical" evidence="6">
    <location>
        <begin position="351"/>
        <end position="372"/>
    </location>
</feature>
<dbReference type="Proteomes" id="UP000216020">
    <property type="component" value="Unassembled WGS sequence"/>
</dbReference>
<feature type="transmembrane region" description="Helical" evidence="6">
    <location>
        <begin position="288"/>
        <end position="305"/>
    </location>
</feature>
<dbReference type="Pfam" id="PF07690">
    <property type="entry name" value="MFS_1"/>
    <property type="match status" value="1"/>
</dbReference>
<protein>
    <submittedName>
        <fullName evidence="8">MFS transporter</fullName>
    </submittedName>
</protein>
<dbReference type="PROSITE" id="PS50850">
    <property type="entry name" value="MFS"/>
    <property type="match status" value="1"/>
</dbReference>
<feature type="domain" description="Major facilitator superfamily (MFS) profile" evidence="7">
    <location>
        <begin position="26"/>
        <end position="400"/>
    </location>
</feature>
<evidence type="ECO:0000256" key="3">
    <source>
        <dbReference type="ARBA" id="ARBA00022692"/>
    </source>
</evidence>
<dbReference type="AlphaFoldDB" id="A0A261SD59"/>
<feature type="transmembrane region" description="Helical" evidence="6">
    <location>
        <begin position="68"/>
        <end position="85"/>
    </location>
</feature>
<keyword evidence="3 6" id="KW-0812">Transmembrane</keyword>
<evidence type="ECO:0000256" key="6">
    <source>
        <dbReference type="SAM" id="Phobius"/>
    </source>
</evidence>
<evidence type="ECO:0000256" key="1">
    <source>
        <dbReference type="ARBA" id="ARBA00004651"/>
    </source>
</evidence>
<keyword evidence="5 6" id="KW-0472">Membrane</keyword>
<dbReference type="InterPro" id="IPR020846">
    <property type="entry name" value="MFS_dom"/>
</dbReference>
<feature type="transmembrane region" description="Helical" evidence="6">
    <location>
        <begin position="223"/>
        <end position="245"/>
    </location>
</feature>
<dbReference type="InterPro" id="IPR011701">
    <property type="entry name" value="MFS"/>
</dbReference>
<dbReference type="GO" id="GO:0005886">
    <property type="term" value="C:plasma membrane"/>
    <property type="evidence" value="ECO:0007669"/>
    <property type="project" value="UniProtKB-SubCell"/>
</dbReference>
<feature type="transmembrane region" description="Helical" evidence="6">
    <location>
        <begin position="125"/>
        <end position="143"/>
    </location>
</feature>
<organism evidence="8 9">
    <name type="scientific">Bordetella genomosp. 10</name>
    <dbReference type="NCBI Taxonomy" id="1416804"/>
    <lineage>
        <taxon>Bacteria</taxon>
        <taxon>Pseudomonadati</taxon>
        <taxon>Pseudomonadota</taxon>
        <taxon>Betaproteobacteria</taxon>
        <taxon>Burkholderiales</taxon>
        <taxon>Alcaligenaceae</taxon>
        <taxon>Bordetella</taxon>
    </lineage>
</organism>
<evidence type="ECO:0000313" key="8">
    <source>
        <dbReference type="EMBL" id="OZI34303.1"/>
    </source>
</evidence>
<dbReference type="OrthoDB" id="9788453at2"/>
<gene>
    <name evidence="8" type="ORF">CAL29_12265</name>
</gene>
<evidence type="ECO:0000259" key="7">
    <source>
        <dbReference type="PROSITE" id="PS50850"/>
    </source>
</evidence>
<dbReference type="EMBL" id="NEVM01000002">
    <property type="protein sequence ID" value="OZI34303.1"/>
    <property type="molecule type" value="Genomic_DNA"/>
</dbReference>
<feature type="transmembrane region" description="Helical" evidence="6">
    <location>
        <begin position="378"/>
        <end position="397"/>
    </location>
</feature>
<evidence type="ECO:0000256" key="2">
    <source>
        <dbReference type="ARBA" id="ARBA00022475"/>
    </source>
</evidence>
<comment type="caution">
    <text evidence="8">The sequence shown here is derived from an EMBL/GenBank/DDBJ whole genome shotgun (WGS) entry which is preliminary data.</text>
</comment>
<dbReference type="InterPro" id="IPR036259">
    <property type="entry name" value="MFS_trans_sf"/>
</dbReference>
<dbReference type="RefSeq" id="WP_094853301.1">
    <property type="nucleotide sequence ID" value="NZ_NEVM01000002.1"/>
</dbReference>
<keyword evidence="4 6" id="KW-1133">Transmembrane helix</keyword>
<accession>A0A261SD59</accession>
<dbReference type="CDD" id="cd17324">
    <property type="entry name" value="MFS_NepI_like"/>
    <property type="match status" value="1"/>
</dbReference>